<dbReference type="AlphaFoldDB" id="A0A8X6SBS6"/>
<sequence>MKTTDKDADISLLKLPHQANGWTLSTDAQIPPFYVGSQYPQRSLHGGPSLALGLELKTTTRGAESQSGGGAGVLSLIEDKFSVPNMFE</sequence>
<keyword evidence="2" id="KW-1185">Reference proteome</keyword>
<reference evidence="1" key="1">
    <citation type="submission" date="2020-08" db="EMBL/GenBank/DDBJ databases">
        <title>Multicomponent nature underlies the extraordinary mechanical properties of spider dragline silk.</title>
        <authorList>
            <person name="Kono N."/>
            <person name="Nakamura H."/>
            <person name="Mori M."/>
            <person name="Yoshida Y."/>
            <person name="Ohtoshi R."/>
            <person name="Malay A.D."/>
            <person name="Moran D.A.P."/>
            <person name="Tomita M."/>
            <person name="Numata K."/>
            <person name="Arakawa K."/>
        </authorList>
    </citation>
    <scope>NUCLEOTIDE SEQUENCE</scope>
</reference>
<evidence type="ECO:0000313" key="1">
    <source>
        <dbReference type="EMBL" id="GFY10241.1"/>
    </source>
</evidence>
<protein>
    <submittedName>
        <fullName evidence="1">Uncharacterized protein</fullName>
    </submittedName>
</protein>
<dbReference type="Proteomes" id="UP000887159">
    <property type="component" value="Unassembled WGS sequence"/>
</dbReference>
<comment type="caution">
    <text evidence="1">The sequence shown here is derived from an EMBL/GenBank/DDBJ whole genome shotgun (WGS) entry which is preliminary data.</text>
</comment>
<accession>A0A8X6SBS6</accession>
<dbReference type="EMBL" id="BMAU01021296">
    <property type="protein sequence ID" value="GFY10241.1"/>
    <property type="molecule type" value="Genomic_DNA"/>
</dbReference>
<organism evidence="1 2">
    <name type="scientific">Trichonephila clavipes</name>
    <name type="common">Golden silk orbweaver</name>
    <name type="synonym">Nephila clavipes</name>
    <dbReference type="NCBI Taxonomy" id="2585209"/>
    <lineage>
        <taxon>Eukaryota</taxon>
        <taxon>Metazoa</taxon>
        <taxon>Ecdysozoa</taxon>
        <taxon>Arthropoda</taxon>
        <taxon>Chelicerata</taxon>
        <taxon>Arachnida</taxon>
        <taxon>Araneae</taxon>
        <taxon>Araneomorphae</taxon>
        <taxon>Entelegynae</taxon>
        <taxon>Araneoidea</taxon>
        <taxon>Nephilidae</taxon>
        <taxon>Trichonephila</taxon>
    </lineage>
</organism>
<gene>
    <name evidence="1" type="ORF">TNCV_2629201</name>
</gene>
<proteinExistence type="predicted"/>
<name>A0A8X6SBS6_TRICX</name>
<evidence type="ECO:0000313" key="2">
    <source>
        <dbReference type="Proteomes" id="UP000887159"/>
    </source>
</evidence>